<proteinExistence type="predicted"/>
<sequence length="507" mass="58829">MQSVLKIQVCTDFILAALIEFDSYGWECEDQTIILVDQDPRVWEPGGVVTEHDQWKDLEKCYICGRLTSLVQRQCSMCWQGIKFQELGWLVACSHTSLLKMLRDLDVYGRCDEFDWPIRYGGIESKVSVKAISLALVIEDGKSIPYTSNISSPETFEQGKKLLAIISDLRNRFWDKRIWEPGGSSAQLDTWNMLVKYPRHCEELKLTLKLHWICVQNAPELFIQAAKEVPHWVKNEKFGLDGVVGLDRDNQMLLDGMAEDAKVILVKFDSTYSYYTASLQLELICIEFVGGKEDVHIVDIVKEFAANDRVRMRLLIWDVTVEIHPGCGIAKDYTEYINWFRYGMQDHAVLNQFFFDTEMFQVKHKWRYKPFPIVSELELKDETALGTRNEDMLSCYITGQARDVVVSLHVEVGRTIEMSQVLLVVANCYGDLTSYGEAFYISFQCYKPVQVMVQDDRNSLKEVKAHKKAVTRCLVQWKEHPPDQILMLSSLRTRMFRRREYCDRNYG</sequence>
<dbReference type="AlphaFoldDB" id="A0A816RBZ2"/>
<reference evidence="1" key="1">
    <citation type="submission" date="2021-01" db="EMBL/GenBank/DDBJ databases">
        <authorList>
            <consortium name="Genoscope - CEA"/>
            <person name="William W."/>
        </authorList>
    </citation>
    <scope>NUCLEOTIDE SEQUENCE</scope>
</reference>
<protein>
    <submittedName>
        <fullName evidence="1">(rape) hypothetical protein</fullName>
    </submittedName>
</protein>
<organism evidence="1">
    <name type="scientific">Brassica napus</name>
    <name type="common">Rape</name>
    <dbReference type="NCBI Taxonomy" id="3708"/>
    <lineage>
        <taxon>Eukaryota</taxon>
        <taxon>Viridiplantae</taxon>
        <taxon>Streptophyta</taxon>
        <taxon>Embryophyta</taxon>
        <taxon>Tracheophyta</taxon>
        <taxon>Spermatophyta</taxon>
        <taxon>Magnoliopsida</taxon>
        <taxon>eudicotyledons</taxon>
        <taxon>Gunneridae</taxon>
        <taxon>Pentapetalae</taxon>
        <taxon>rosids</taxon>
        <taxon>malvids</taxon>
        <taxon>Brassicales</taxon>
        <taxon>Brassicaceae</taxon>
        <taxon>Brassiceae</taxon>
        <taxon>Brassica</taxon>
    </lineage>
</organism>
<name>A0A816RBZ2_BRANA</name>
<dbReference type="EMBL" id="HG994365">
    <property type="protein sequence ID" value="CAF2072002.1"/>
    <property type="molecule type" value="Genomic_DNA"/>
</dbReference>
<accession>A0A816RBZ2</accession>
<evidence type="ECO:0000313" key="1">
    <source>
        <dbReference type="EMBL" id="CAF2072002.1"/>
    </source>
</evidence>
<dbReference type="Proteomes" id="UP001295469">
    <property type="component" value="Chromosome C01"/>
</dbReference>
<gene>
    <name evidence="1" type="ORF">DARMORV10_C01P22460.1</name>
</gene>